<dbReference type="InterPro" id="IPR036390">
    <property type="entry name" value="WH_DNA-bd_sf"/>
</dbReference>
<dbReference type="InterPro" id="IPR039422">
    <property type="entry name" value="MarR/SlyA-like"/>
</dbReference>
<dbReference type="InterPro" id="IPR036388">
    <property type="entry name" value="WH-like_DNA-bd_sf"/>
</dbReference>
<dbReference type="SMART" id="SM00347">
    <property type="entry name" value="HTH_MARR"/>
    <property type="match status" value="1"/>
</dbReference>
<evidence type="ECO:0000313" key="3">
    <source>
        <dbReference type="EMBL" id="MFC7328482.1"/>
    </source>
</evidence>
<dbReference type="PANTHER" id="PTHR33164:SF99">
    <property type="entry name" value="MARR FAMILY REGULATORY PROTEIN"/>
    <property type="match status" value="1"/>
</dbReference>
<dbReference type="SUPFAM" id="SSF46785">
    <property type="entry name" value="Winged helix' DNA-binding domain"/>
    <property type="match status" value="1"/>
</dbReference>
<feature type="compositionally biased region" description="Low complexity" evidence="1">
    <location>
        <begin position="177"/>
        <end position="190"/>
    </location>
</feature>
<evidence type="ECO:0000256" key="1">
    <source>
        <dbReference type="SAM" id="MobiDB-lite"/>
    </source>
</evidence>
<dbReference type="InterPro" id="IPR000835">
    <property type="entry name" value="HTH_MarR-typ"/>
</dbReference>
<protein>
    <submittedName>
        <fullName evidence="3">MarR family winged helix-turn-helix transcriptional regulator</fullName>
    </submittedName>
</protein>
<keyword evidence="4" id="KW-1185">Reference proteome</keyword>
<dbReference type="PANTHER" id="PTHR33164">
    <property type="entry name" value="TRANSCRIPTIONAL REGULATOR, MARR FAMILY"/>
    <property type="match status" value="1"/>
</dbReference>
<organism evidence="3 4">
    <name type="scientific">Marinactinospora rubrisoli</name>
    <dbReference type="NCBI Taxonomy" id="2715399"/>
    <lineage>
        <taxon>Bacteria</taxon>
        <taxon>Bacillati</taxon>
        <taxon>Actinomycetota</taxon>
        <taxon>Actinomycetes</taxon>
        <taxon>Streptosporangiales</taxon>
        <taxon>Nocardiopsidaceae</taxon>
        <taxon>Marinactinospora</taxon>
    </lineage>
</organism>
<feature type="region of interest" description="Disordered" evidence="1">
    <location>
        <begin position="155"/>
        <end position="190"/>
    </location>
</feature>
<evidence type="ECO:0000259" key="2">
    <source>
        <dbReference type="SMART" id="SM00347"/>
    </source>
</evidence>
<dbReference type="Proteomes" id="UP001596540">
    <property type="component" value="Unassembled WGS sequence"/>
</dbReference>
<feature type="compositionally biased region" description="Basic and acidic residues" evidence="1">
    <location>
        <begin position="155"/>
        <end position="174"/>
    </location>
</feature>
<name>A0ABW2KEQ3_9ACTN</name>
<gene>
    <name evidence="3" type="ORF">ACFQRF_12090</name>
</gene>
<evidence type="ECO:0000313" key="4">
    <source>
        <dbReference type="Proteomes" id="UP001596540"/>
    </source>
</evidence>
<dbReference type="RefSeq" id="WP_379871140.1">
    <property type="nucleotide sequence ID" value="NZ_JBHTBH010000005.1"/>
</dbReference>
<comment type="caution">
    <text evidence="3">The sequence shown here is derived from an EMBL/GenBank/DDBJ whole genome shotgun (WGS) entry which is preliminary data.</text>
</comment>
<proteinExistence type="predicted"/>
<sequence>MTPQPPADPSREAGLAVWRTYSAVHASLAGHLARELSRATGYSEADFQVFDALLDAPATRMRVLDLRWKLQWEKSRLSHHLARMCDRGLVRRETCATDARGWDVLLTPAGREAAEHARRVRESSVRRLVLDTLGPDLLDRLSEAAGLLAERLERAADEDPECRAARPEPAERPNGRAAQSAPAASPAQPG</sequence>
<dbReference type="EMBL" id="JBHTBH010000005">
    <property type="protein sequence ID" value="MFC7328482.1"/>
    <property type="molecule type" value="Genomic_DNA"/>
</dbReference>
<accession>A0ABW2KEQ3</accession>
<dbReference type="Gene3D" id="1.10.10.10">
    <property type="entry name" value="Winged helix-like DNA-binding domain superfamily/Winged helix DNA-binding domain"/>
    <property type="match status" value="1"/>
</dbReference>
<feature type="domain" description="HTH marR-type" evidence="2">
    <location>
        <begin position="35"/>
        <end position="138"/>
    </location>
</feature>
<reference evidence="4" key="1">
    <citation type="journal article" date="2019" name="Int. J. Syst. Evol. Microbiol.">
        <title>The Global Catalogue of Microorganisms (GCM) 10K type strain sequencing project: providing services to taxonomists for standard genome sequencing and annotation.</title>
        <authorList>
            <consortium name="The Broad Institute Genomics Platform"/>
            <consortium name="The Broad Institute Genome Sequencing Center for Infectious Disease"/>
            <person name="Wu L."/>
            <person name="Ma J."/>
        </authorList>
    </citation>
    <scope>NUCLEOTIDE SEQUENCE [LARGE SCALE GENOMIC DNA]</scope>
    <source>
        <strain evidence="4">CGMCC 4.7382</strain>
    </source>
</reference>